<name>A0A1S7NVP4_9HYPH</name>
<accession>A0A1S7NVP4</accession>
<feature type="compositionally biased region" description="Acidic residues" evidence="1">
    <location>
        <begin position="54"/>
        <end position="63"/>
    </location>
</feature>
<dbReference type="EMBL" id="FBWK01000009">
    <property type="protein sequence ID" value="CUX12294.1"/>
    <property type="molecule type" value="Genomic_DNA"/>
</dbReference>
<dbReference type="STRING" id="1183432.AGR3A_Cc170162"/>
<evidence type="ECO:0000313" key="3">
    <source>
        <dbReference type="Proteomes" id="UP000191988"/>
    </source>
</evidence>
<proteinExistence type="predicted"/>
<reference evidence="3" key="1">
    <citation type="submission" date="2016-01" db="EMBL/GenBank/DDBJ databases">
        <authorList>
            <person name="Regsiter A."/>
            <person name="william w."/>
        </authorList>
    </citation>
    <scope>NUCLEOTIDE SEQUENCE [LARGE SCALE GENOMIC DNA]</scope>
    <source>
        <strain evidence="3">CFBP 6623</strain>
    </source>
</reference>
<evidence type="ECO:0000313" key="2">
    <source>
        <dbReference type="EMBL" id="CUX12294.1"/>
    </source>
</evidence>
<dbReference type="AlphaFoldDB" id="A0A1S7NVP4"/>
<sequence length="92" mass="10139">MKQAPVEITRACLEAKIEELVALLDLVDGDCDLEDNGDDEPSIGAHGRLGRDGVEDDLEEDTADSEHSMGWSNPRFGDHTLPKGWSMGDWEQ</sequence>
<dbReference type="RefSeq" id="WP_080841991.1">
    <property type="nucleotide sequence ID" value="NZ_LT009723.1"/>
</dbReference>
<evidence type="ECO:0000256" key="1">
    <source>
        <dbReference type="SAM" id="MobiDB-lite"/>
    </source>
</evidence>
<feature type="region of interest" description="Disordered" evidence="1">
    <location>
        <begin position="35"/>
        <end position="92"/>
    </location>
</feature>
<organism evidence="2 3">
    <name type="scientific">Agrobacterium tomkonis CFBP 6623</name>
    <dbReference type="NCBI Taxonomy" id="1183432"/>
    <lineage>
        <taxon>Bacteria</taxon>
        <taxon>Pseudomonadati</taxon>
        <taxon>Pseudomonadota</taxon>
        <taxon>Alphaproteobacteria</taxon>
        <taxon>Hyphomicrobiales</taxon>
        <taxon>Rhizobiaceae</taxon>
        <taxon>Rhizobium/Agrobacterium group</taxon>
        <taxon>Agrobacterium</taxon>
        <taxon>Agrobacterium tumefaciens complex</taxon>
    </lineage>
</organism>
<dbReference type="Proteomes" id="UP000191988">
    <property type="component" value="Unassembled WGS sequence"/>
</dbReference>
<protein>
    <submittedName>
        <fullName evidence="2">Uncharacterized protein</fullName>
    </submittedName>
</protein>
<keyword evidence="3" id="KW-1185">Reference proteome</keyword>
<gene>
    <name evidence="2" type="ORF">AGR3A_Cc170162</name>
</gene>